<dbReference type="RefSeq" id="WP_141295668.1">
    <property type="nucleotide sequence ID" value="NZ_BJCD01000062.1"/>
</dbReference>
<evidence type="ECO:0000313" key="2">
    <source>
        <dbReference type="EMBL" id="GDZ95593.1"/>
    </source>
</evidence>
<dbReference type="AlphaFoldDB" id="A0A4P5ZJL3"/>
<comment type="caution">
    <text evidence="2">The sequence shown here is derived from an EMBL/GenBank/DDBJ whole genome shotgun (WGS) entry which is preliminary data.</text>
</comment>
<accession>A0A4P5ZJL3</accession>
<feature type="transmembrane region" description="Helical" evidence="1">
    <location>
        <begin position="6"/>
        <end position="25"/>
    </location>
</feature>
<evidence type="ECO:0000256" key="1">
    <source>
        <dbReference type="SAM" id="Phobius"/>
    </source>
</evidence>
<organism evidence="2 3">
    <name type="scientific">Planktothrix agardhii CCAP 1459/11A</name>
    <dbReference type="NCBI Taxonomy" id="282420"/>
    <lineage>
        <taxon>Bacteria</taxon>
        <taxon>Bacillati</taxon>
        <taxon>Cyanobacteriota</taxon>
        <taxon>Cyanophyceae</taxon>
        <taxon>Oscillatoriophycideae</taxon>
        <taxon>Oscillatoriales</taxon>
        <taxon>Microcoleaceae</taxon>
        <taxon>Planktothrix</taxon>
    </lineage>
</organism>
<evidence type="ECO:0000313" key="3">
    <source>
        <dbReference type="Proteomes" id="UP000299794"/>
    </source>
</evidence>
<dbReference type="EMBL" id="BJCD01000062">
    <property type="protein sequence ID" value="GDZ95593.1"/>
    <property type="molecule type" value="Genomic_DNA"/>
</dbReference>
<keyword evidence="1" id="KW-1133">Transmembrane helix</keyword>
<sequence>MIDLVVMGGIAIAGFGAGFAVGYFWDDIKAWVIRAIKYIIDQINRAINAIADAIVSLVKVGQRVYRRVEVFTMNIFSKAIKRFSEQEEVLLDDIPEDVRRELEYKAEFMIGKMRS</sequence>
<reference evidence="3" key="1">
    <citation type="submission" date="2019-02" db="EMBL/GenBank/DDBJ databases">
        <title>Draft genome sequence of Planktothrix agardhii NIES-905.</title>
        <authorList>
            <person name="Yamaguchi H."/>
            <person name="Suzuki S."/>
            <person name="Kawachi M."/>
        </authorList>
    </citation>
    <scope>NUCLEOTIDE SEQUENCE [LARGE SCALE GENOMIC DNA]</scope>
    <source>
        <strain evidence="3">CCAP 1459/11A</strain>
    </source>
</reference>
<keyword evidence="1" id="KW-0472">Membrane</keyword>
<proteinExistence type="predicted"/>
<dbReference type="Proteomes" id="UP000299794">
    <property type="component" value="Unassembled WGS sequence"/>
</dbReference>
<keyword evidence="1" id="KW-0812">Transmembrane</keyword>
<protein>
    <submittedName>
        <fullName evidence="2">Uncharacterized protein</fullName>
    </submittedName>
</protein>
<gene>
    <name evidence="2" type="ORF">PA905_40230</name>
</gene>
<name>A0A4P5ZJL3_PLAAG</name>